<dbReference type="EMBL" id="CAJVQB010012045">
    <property type="protein sequence ID" value="CAG8752410.1"/>
    <property type="molecule type" value="Genomic_DNA"/>
</dbReference>
<evidence type="ECO:0000313" key="1">
    <source>
        <dbReference type="EMBL" id="CAG8752410.1"/>
    </source>
</evidence>
<name>A0ABN7VB80_GIGMA</name>
<sequence>ELKDSLAVHAKSQSIEISMEGARSILLKYLSESDILLGI</sequence>
<protein>
    <submittedName>
        <fullName evidence="1">1069_t:CDS:1</fullName>
    </submittedName>
</protein>
<organism evidence="1 2">
    <name type="scientific">Gigaspora margarita</name>
    <dbReference type="NCBI Taxonomy" id="4874"/>
    <lineage>
        <taxon>Eukaryota</taxon>
        <taxon>Fungi</taxon>
        <taxon>Fungi incertae sedis</taxon>
        <taxon>Mucoromycota</taxon>
        <taxon>Glomeromycotina</taxon>
        <taxon>Glomeromycetes</taxon>
        <taxon>Diversisporales</taxon>
        <taxon>Gigasporaceae</taxon>
        <taxon>Gigaspora</taxon>
    </lineage>
</organism>
<comment type="caution">
    <text evidence="1">The sequence shown here is derived from an EMBL/GenBank/DDBJ whole genome shotgun (WGS) entry which is preliminary data.</text>
</comment>
<gene>
    <name evidence="1" type="ORF">GMARGA_LOCUS16541</name>
</gene>
<dbReference type="Proteomes" id="UP000789901">
    <property type="component" value="Unassembled WGS sequence"/>
</dbReference>
<evidence type="ECO:0000313" key="2">
    <source>
        <dbReference type="Proteomes" id="UP000789901"/>
    </source>
</evidence>
<keyword evidence="2" id="KW-1185">Reference proteome</keyword>
<reference evidence="1 2" key="1">
    <citation type="submission" date="2021-06" db="EMBL/GenBank/DDBJ databases">
        <authorList>
            <person name="Kallberg Y."/>
            <person name="Tangrot J."/>
            <person name="Rosling A."/>
        </authorList>
    </citation>
    <scope>NUCLEOTIDE SEQUENCE [LARGE SCALE GENOMIC DNA]</scope>
    <source>
        <strain evidence="1 2">120-4 pot B 10/14</strain>
    </source>
</reference>
<accession>A0ABN7VB80</accession>
<feature type="non-terminal residue" evidence="1">
    <location>
        <position position="1"/>
    </location>
</feature>
<proteinExistence type="predicted"/>